<evidence type="ECO:0000256" key="1">
    <source>
        <dbReference type="ARBA" id="ARBA00004741"/>
    </source>
</evidence>
<dbReference type="EMBL" id="JAFCMP010000514">
    <property type="protein sequence ID" value="KAG5178627.1"/>
    <property type="molecule type" value="Genomic_DNA"/>
</dbReference>
<sequence length="704" mass="76207">MLCNRGRPPYPTKVAFQGEPGAYSEKCLREMLGQDVIAVGRPSFEDVFRSVSNREADYAVIPIENSLGGSIHANYDLLLRFELFIIGEHDFKVEHSLMALPGTKASEIKQVLSHQQALAQCDNYLRAMPGVERVPTYDTAGSAKMIAEKGMKGCAAIASELAAETYGLEVLATNIEDDHVNFTRFLLLARQPVGVFIAPPVPAKTSVVFTLPNTAGALYKALACFSLRDIDFSKIESRPTSAQLLQYLRYQLRSSGSGAGGAGGGSDDLPRFQYCFYLDFLAAELDDAAQSALAHLREVAPFMRVLGSYPRQGQLVGPVRDTLEALRRQARAAAAGKGSAAAAATPSAAAAAAPPAGARRLNIGVVGFGKFGQFIARAFARRGAAVRGTGRTDETAAARAMGARFYPMYEQDEFFRGLDVVVFAVSILSFEEVLRNIPAEYLRGKLVVDVLSVKVHAKKTMLDALPGDADILCTHPMFGPESGRAGWQSLPFVYDKVRVGDHERASDFLAIWEQERCKMVEMSCELHDEYAANTQFITHLMGRILGEQRLAQTPIDTRGFQSALRLMETTCSDSFDLFYGLYKFNAHSHETLRGLRESFAQVERQLAAKEAYMAAKADMASEERQRILAEVRGLLREAARAGLDAAVQTEYAGMRAIAPTAAGEGEGQGGEGGATIEGELVPEGDAADAEVQSHTDIGVQSAAV</sequence>
<keyword evidence="4" id="KW-0560">Oxidoreductase</keyword>
<dbReference type="CDD" id="cd04905">
    <property type="entry name" value="ACT_CM-PDT"/>
    <property type="match status" value="1"/>
</dbReference>
<comment type="caution">
    <text evidence="12">The sequence shown here is derived from an EMBL/GenBank/DDBJ whole genome shotgun (WGS) entry which is preliminary data.</text>
</comment>
<dbReference type="InterPro" id="IPR003099">
    <property type="entry name" value="Prephen_DH"/>
</dbReference>
<dbReference type="FunFam" id="3.40.190.10:FF:000034">
    <property type="entry name" value="Chorismate mutase/prephenate dehydratase"/>
    <property type="match status" value="1"/>
</dbReference>
<dbReference type="AlphaFoldDB" id="A0A835YRB8"/>
<keyword evidence="7" id="KW-0456">Lyase</keyword>
<dbReference type="PROSITE" id="PS51176">
    <property type="entry name" value="PDH_ADH"/>
    <property type="match status" value="1"/>
</dbReference>
<dbReference type="GO" id="GO:0033730">
    <property type="term" value="F:arogenate dehydrogenase (NADP+) activity"/>
    <property type="evidence" value="ECO:0007669"/>
    <property type="project" value="InterPro"/>
</dbReference>
<dbReference type="EC" id="4.2.1.51" evidence="2"/>
<keyword evidence="5" id="KW-0057">Aromatic amino acid biosynthesis</keyword>
<dbReference type="SUPFAM" id="SSF55021">
    <property type="entry name" value="ACT-like"/>
    <property type="match status" value="1"/>
</dbReference>
<keyword evidence="13" id="KW-1185">Reference proteome</keyword>
<dbReference type="Proteomes" id="UP000664859">
    <property type="component" value="Unassembled WGS sequence"/>
</dbReference>
<dbReference type="GO" id="GO:0009094">
    <property type="term" value="P:L-phenylalanine biosynthetic process"/>
    <property type="evidence" value="ECO:0007669"/>
    <property type="project" value="UniProtKB-KW"/>
</dbReference>
<dbReference type="InterPro" id="IPR018528">
    <property type="entry name" value="Preph_deHydtase_CS"/>
</dbReference>
<name>A0A835YRB8_9STRA</name>
<dbReference type="Pfam" id="PF03807">
    <property type="entry name" value="F420_oxidored"/>
    <property type="match status" value="1"/>
</dbReference>
<dbReference type="InterPro" id="IPR045011">
    <property type="entry name" value="TYRAAT1/2"/>
</dbReference>
<feature type="domain" description="ACT" evidence="11">
    <location>
        <begin position="206"/>
        <end position="310"/>
    </location>
</feature>
<dbReference type="SUPFAM" id="SSF51735">
    <property type="entry name" value="NAD(P)-binding Rossmann-fold domains"/>
    <property type="match status" value="1"/>
</dbReference>
<dbReference type="Gene3D" id="3.30.70.260">
    <property type="match status" value="1"/>
</dbReference>
<dbReference type="OrthoDB" id="2414662at2759"/>
<dbReference type="PANTHER" id="PTHR43207">
    <property type="entry name" value="AROGENATE DEHYDROGENASE-RELATED"/>
    <property type="match status" value="1"/>
</dbReference>
<protein>
    <recommendedName>
        <fullName evidence="2">prephenate dehydratase</fullName>
        <ecNumber evidence="2">4.2.1.51</ecNumber>
    </recommendedName>
</protein>
<dbReference type="SUPFAM" id="SSF53850">
    <property type="entry name" value="Periplasmic binding protein-like II"/>
    <property type="match status" value="1"/>
</dbReference>
<keyword evidence="6" id="KW-0584">Phenylalanine biosynthesis</keyword>
<dbReference type="Pfam" id="PF26213">
    <property type="entry name" value="TYRAAT1_C"/>
    <property type="match status" value="1"/>
</dbReference>
<dbReference type="GO" id="GO:0008977">
    <property type="term" value="F:prephenate dehydrogenase (NAD+) activity"/>
    <property type="evidence" value="ECO:0007669"/>
    <property type="project" value="InterPro"/>
</dbReference>
<dbReference type="CDD" id="cd13631">
    <property type="entry name" value="PBP2_Ct-PDT_like"/>
    <property type="match status" value="1"/>
</dbReference>
<evidence type="ECO:0000256" key="3">
    <source>
        <dbReference type="ARBA" id="ARBA00022605"/>
    </source>
</evidence>
<dbReference type="GO" id="GO:0006571">
    <property type="term" value="P:tyrosine biosynthetic process"/>
    <property type="evidence" value="ECO:0007669"/>
    <property type="project" value="InterPro"/>
</dbReference>
<dbReference type="InterPro" id="IPR036291">
    <property type="entry name" value="NAD(P)-bd_dom_sf"/>
</dbReference>
<dbReference type="InterPro" id="IPR028939">
    <property type="entry name" value="P5C_Rdtase_cat_N"/>
</dbReference>
<dbReference type="PANTHER" id="PTHR43207:SF4">
    <property type="entry name" value="AROGENATE DEHYDROGENASE 2, CHLOROPLASTIC"/>
    <property type="match status" value="1"/>
</dbReference>
<keyword evidence="3" id="KW-0028">Amino-acid biosynthesis</keyword>
<dbReference type="InterPro" id="IPR001086">
    <property type="entry name" value="Preph_deHydtase"/>
</dbReference>
<evidence type="ECO:0000256" key="2">
    <source>
        <dbReference type="ARBA" id="ARBA00013147"/>
    </source>
</evidence>
<accession>A0A835YRB8</accession>
<dbReference type="PROSITE" id="PS51171">
    <property type="entry name" value="PREPHENATE_DEHYDR_3"/>
    <property type="match status" value="1"/>
</dbReference>
<dbReference type="GO" id="GO:0004664">
    <property type="term" value="F:prephenate dehydratase activity"/>
    <property type="evidence" value="ECO:0007669"/>
    <property type="project" value="UniProtKB-EC"/>
</dbReference>
<comment type="pathway">
    <text evidence="1">Amino-acid biosynthesis; L-phenylalanine biosynthesis; phenylpyruvate from prephenate: step 1/1.</text>
</comment>
<dbReference type="PROSITE" id="PS51671">
    <property type="entry name" value="ACT"/>
    <property type="match status" value="1"/>
</dbReference>
<dbReference type="GO" id="GO:0004665">
    <property type="term" value="F:prephenate dehydrogenase (NADP+) activity"/>
    <property type="evidence" value="ECO:0007669"/>
    <property type="project" value="InterPro"/>
</dbReference>
<evidence type="ECO:0000256" key="8">
    <source>
        <dbReference type="ARBA" id="ARBA00047848"/>
    </source>
</evidence>
<dbReference type="Gene3D" id="3.40.50.720">
    <property type="entry name" value="NAD(P)-binding Rossmann-like Domain"/>
    <property type="match status" value="1"/>
</dbReference>
<evidence type="ECO:0000259" key="11">
    <source>
        <dbReference type="PROSITE" id="PS51671"/>
    </source>
</evidence>
<feature type="domain" description="Prephenate dehydratase" evidence="9">
    <location>
        <begin position="13"/>
        <end position="190"/>
    </location>
</feature>
<evidence type="ECO:0000313" key="12">
    <source>
        <dbReference type="EMBL" id="KAG5178627.1"/>
    </source>
</evidence>
<feature type="domain" description="Prephenate/arogenate dehydrogenase" evidence="10">
    <location>
        <begin position="361"/>
        <end position="636"/>
    </location>
</feature>
<reference evidence="12" key="1">
    <citation type="submission" date="2021-02" db="EMBL/GenBank/DDBJ databases">
        <title>First Annotated Genome of the Yellow-green Alga Tribonema minus.</title>
        <authorList>
            <person name="Mahan K.M."/>
        </authorList>
    </citation>
    <scope>NUCLEOTIDE SEQUENCE</scope>
    <source>
        <strain evidence="12">UTEX B ZZ1240</strain>
    </source>
</reference>
<dbReference type="Pfam" id="PF00800">
    <property type="entry name" value="PDT"/>
    <property type="match status" value="1"/>
</dbReference>
<gene>
    <name evidence="12" type="ORF">JKP88DRAFT_269120</name>
</gene>
<dbReference type="Gene3D" id="3.40.190.10">
    <property type="entry name" value="Periplasmic binding protein-like II"/>
    <property type="match status" value="2"/>
</dbReference>
<dbReference type="PROSITE" id="PS00857">
    <property type="entry name" value="PREPHENATE_DEHYDR_1"/>
    <property type="match status" value="1"/>
</dbReference>
<proteinExistence type="predicted"/>
<organism evidence="12 13">
    <name type="scientific">Tribonema minus</name>
    <dbReference type="NCBI Taxonomy" id="303371"/>
    <lineage>
        <taxon>Eukaryota</taxon>
        <taxon>Sar</taxon>
        <taxon>Stramenopiles</taxon>
        <taxon>Ochrophyta</taxon>
        <taxon>PX clade</taxon>
        <taxon>Xanthophyceae</taxon>
        <taxon>Tribonematales</taxon>
        <taxon>Tribonemataceae</taxon>
        <taxon>Tribonema</taxon>
    </lineage>
</organism>
<evidence type="ECO:0000259" key="9">
    <source>
        <dbReference type="PROSITE" id="PS51171"/>
    </source>
</evidence>
<dbReference type="InterPro" id="IPR059064">
    <property type="entry name" value="TYRAAT2_C"/>
</dbReference>
<evidence type="ECO:0000256" key="7">
    <source>
        <dbReference type="ARBA" id="ARBA00023239"/>
    </source>
</evidence>
<evidence type="ECO:0000256" key="6">
    <source>
        <dbReference type="ARBA" id="ARBA00023222"/>
    </source>
</evidence>
<comment type="catalytic activity">
    <reaction evidence="8">
        <text>prephenate + H(+) = 3-phenylpyruvate + CO2 + H2O</text>
        <dbReference type="Rhea" id="RHEA:21648"/>
        <dbReference type="ChEBI" id="CHEBI:15377"/>
        <dbReference type="ChEBI" id="CHEBI:15378"/>
        <dbReference type="ChEBI" id="CHEBI:16526"/>
        <dbReference type="ChEBI" id="CHEBI:18005"/>
        <dbReference type="ChEBI" id="CHEBI:29934"/>
        <dbReference type="EC" id="4.2.1.51"/>
    </reaction>
</comment>
<evidence type="ECO:0000256" key="5">
    <source>
        <dbReference type="ARBA" id="ARBA00023141"/>
    </source>
</evidence>
<evidence type="ECO:0000256" key="4">
    <source>
        <dbReference type="ARBA" id="ARBA00023002"/>
    </source>
</evidence>
<evidence type="ECO:0000259" key="10">
    <source>
        <dbReference type="PROSITE" id="PS51176"/>
    </source>
</evidence>
<dbReference type="InterPro" id="IPR002912">
    <property type="entry name" value="ACT_dom"/>
</dbReference>
<evidence type="ECO:0000313" key="13">
    <source>
        <dbReference type="Proteomes" id="UP000664859"/>
    </source>
</evidence>
<dbReference type="InterPro" id="IPR045865">
    <property type="entry name" value="ACT-like_dom_sf"/>
</dbReference>